<accession>A0A919CT03</accession>
<reference evidence="1" key="2">
    <citation type="submission" date="2020-09" db="EMBL/GenBank/DDBJ databases">
        <authorList>
            <person name="Sun Q."/>
            <person name="Kim S."/>
        </authorList>
    </citation>
    <scope>NUCLEOTIDE SEQUENCE</scope>
    <source>
        <strain evidence="1">KCTC 42651</strain>
    </source>
</reference>
<reference evidence="1" key="1">
    <citation type="journal article" date="2014" name="Int. J. Syst. Evol. Microbiol.">
        <title>Complete genome sequence of Corynebacterium casei LMG S-19264T (=DSM 44701T), isolated from a smear-ripened cheese.</title>
        <authorList>
            <consortium name="US DOE Joint Genome Institute (JGI-PGF)"/>
            <person name="Walter F."/>
            <person name="Albersmeier A."/>
            <person name="Kalinowski J."/>
            <person name="Ruckert C."/>
        </authorList>
    </citation>
    <scope>NUCLEOTIDE SEQUENCE</scope>
    <source>
        <strain evidence="1">KCTC 42651</strain>
    </source>
</reference>
<dbReference type="Pfam" id="PF13561">
    <property type="entry name" value="adh_short_C2"/>
    <property type="match status" value="1"/>
</dbReference>
<name>A0A919CT03_9PROT</name>
<dbReference type="GO" id="GO:0005737">
    <property type="term" value="C:cytoplasm"/>
    <property type="evidence" value="ECO:0007669"/>
    <property type="project" value="TreeGrafter"/>
</dbReference>
<organism evidence="1 2">
    <name type="scientific">Thalassobaculum fulvum</name>
    <dbReference type="NCBI Taxonomy" id="1633335"/>
    <lineage>
        <taxon>Bacteria</taxon>
        <taxon>Pseudomonadati</taxon>
        <taxon>Pseudomonadota</taxon>
        <taxon>Alphaproteobacteria</taxon>
        <taxon>Rhodospirillales</taxon>
        <taxon>Thalassobaculaceae</taxon>
        <taxon>Thalassobaculum</taxon>
    </lineage>
</organism>
<gene>
    <name evidence="1" type="primary">csgA</name>
    <name evidence="1" type="ORF">GCM10017083_45780</name>
</gene>
<dbReference type="Gene3D" id="3.40.50.720">
    <property type="entry name" value="NAD(P)-binding Rossmann-like Domain"/>
    <property type="match status" value="1"/>
</dbReference>
<dbReference type="GO" id="GO:0016491">
    <property type="term" value="F:oxidoreductase activity"/>
    <property type="evidence" value="ECO:0007669"/>
    <property type="project" value="TreeGrafter"/>
</dbReference>
<proteinExistence type="predicted"/>
<dbReference type="PANTHER" id="PTHR43544">
    <property type="entry name" value="SHORT-CHAIN DEHYDROGENASE/REDUCTASE"/>
    <property type="match status" value="1"/>
</dbReference>
<dbReference type="InterPro" id="IPR051468">
    <property type="entry name" value="Fungal_SecMetab_SDRs"/>
</dbReference>
<dbReference type="RefSeq" id="WP_189994025.1">
    <property type="nucleotide sequence ID" value="NZ_BMZS01000011.1"/>
</dbReference>
<dbReference type="PANTHER" id="PTHR43544:SF12">
    <property type="entry name" value="NAD(P)-BINDING ROSSMANN-FOLD SUPERFAMILY PROTEIN"/>
    <property type="match status" value="1"/>
</dbReference>
<evidence type="ECO:0000313" key="1">
    <source>
        <dbReference type="EMBL" id="GHD60107.1"/>
    </source>
</evidence>
<dbReference type="InterPro" id="IPR002347">
    <property type="entry name" value="SDR_fam"/>
</dbReference>
<evidence type="ECO:0000313" key="2">
    <source>
        <dbReference type="Proteomes" id="UP000630353"/>
    </source>
</evidence>
<sequence>MSATLVTTPSFDSFPDDGVAIVFGAGGGIGSALLARLEASPRFVRAIGFGRHTEPAIDLLDETGLQQAVGHAAAMAPIRLAIDATGFLHDTHQGPEKSWRDLDGDRLARCFALNAIGPALIMKHLLPILPRTGKAVFATLSARVGSIADNRLGGWYGYRASKAALNQLVRTASVELARTHRDAICVALHPGTVDTPLSAPFAKAGLATQPPGEAADRLLQVVETLGPGQSGGFFDHRSETVPW</sequence>
<comment type="caution">
    <text evidence="1">The sequence shown here is derived from an EMBL/GenBank/DDBJ whole genome shotgun (WGS) entry which is preliminary data.</text>
</comment>
<dbReference type="Proteomes" id="UP000630353">
    <property type="component" value="Unassembled WGS sequence"/>
</dbReference>
<dbReference type="AlphaFoldDB" id="A0A919CT03"/>
<keyword evidence="2" id="KW-1185">Reference proteome</keyword>
<dbReference type="SUPFAM" id="SSF51735">
    <property type="entry name" value="NAD(P)-binding Rossmann-fold domains"/>
    <property type="match status" value="1"/>
</dbReference>
<dbReference type="PRINTS" id="PR00081">
    <property type="entry name" value="GDHRDH"/>
</dbReference>
<protein>
    <submittedName>
        <fullName evidence="1">SDR family oxidoreductase</fullName>
    </submittedName>
</protein>
<dbReference type="EMBL" id="BMZS01000011">
    <property type="protein sequence ID" value="GHD60107.1"/>
    <property type="molecule type" value="Genomic_DNA"/>
</dbReference>
<dbReference type="InterPro" id="IPR036291">
    <property type="entry name" value="NAD(P)-bd_dom_sf"/>
</dbReference>